<evidence type="ECO:0000313" key="6">
    <source>
        <dbReference type="EMBL" id="KIH87808.1"/>
    </source>
</evidence>
<reference evidence="6 7" key="1">
    <citation type="journal article" date="2014" name="BMC Genomics">
        <title>Comparative genomics of the major fungal agents of human and animal Sporotrichosis: Sporothrix schenckii and Sporothrix brasiliensis.</title>
        <authorList>
            <person name="Teixeira M.M."/>
            <person name="de Almeida L.G."/>
            <person name="Kubitschek-Barreira P."/>
            <person name="Alves F.L."/>
            <person name="Kioshima E.S."/>
            <person name="Abadio A.K."/>
            <person name="Fernandes L."/>
            <person name="Derengowski L.S."/>
            <person name="Ferreira K.S."/>
            <person name="Souza R.C."/>
            <person name="Ruiz J.C."/>
            <person name="de Andrade N.C."/>
            <person name="Paes H.C."/>
            <person name="Nicola A.M."/>
            <person name="Albuquerque P."/>
            <person name="Gerber A.L."/>
            <person name="Martins V.P."/>
            <person name="Peconick L.D."/>
            <person name="Neto A.V."/>
            <person name="Chaucanez C.B."/>
            <person name="Silva P.A."/>
            <person name="Cunha O.L."/>
            <person name="de Oliveira F.F."/>
            <person name="dos Santos T.C."/>
            <person name="Barros A.L."/>
            <person name="Soares M.A."/>
            <person name="de Oliveira L.M."/>
            <person name="Marini M.M."/>
            <person name="Villalobos-Duno H."/>
            <person name="Cunha M.M."/>
            <person name="de Hoog S."/>
            <person name="da Silveira J.F."/>
            <person name="Henrissat B."/>
            <person name="Nino-Vega G.A."/>
            <person name="Cisalpino P.S."/>
            <person name="Mora-Montes H.M."/>
            <person name="Almeida S.R."/>
            <person name="Stajich J.E."/>
            <person name="Lopes-Bezerra L.M."/>
            <person name="Vasconcelos A.T."/>
            <person name="Felipe M.S."/>
        </authorList>
    </citation>
    <scope>NUCLEOTIDE SEQUENCE [LARGE SCALE GENOMIC DNA]</scope>
    <source>
        <strain evidence="6 7">5110</strain>
    </source>
</reference>
<dbReference type="InterPro" id="IPR011057">
    <property type="entry name" value="Mss4-like_sf"/>
</dbReference>
<sequence length="384" mass="41373">MASGAPAPASRTLVAQCLCKAVHFTITVPVAALPLGVHMCGCSVCRTTHGSYTCFHAPLPAGIRPEFVAPSSLESSTTGYRHATAMATRYFCKTCGAHIGDDDFDSATGTKPADAEWRVSSSLFEAGLHDDGAPNQAFSLRTHAMTDSAPFGFHEWLPRLGDRVLSKWNPKPGDAFYPPAAADPYDPQAPEYDANGREVLRAACHCGGTSFTIARPADTPNLAEIAKAAGFALSSEFPDRWIGTLDACDDCRLVDGSHVIGWVELPIASLSPPVPQDFEMATLTTYKSSDRGLRAFCRVCGATVLFRHYHRGDSQTVDLASGLLRAPEGVAAHHWVHWRNGRVLYLDSAERYHSGFAKSLQEGFAAWVAKTYVTEQAVGEVQKA</sequence>
<dbReference type="RefSeq" id="XP_040615818.1">
    <property type="nucleotide sequence ID" value="XM_040763371.1"/>
</dbReference>
<dbReference type="GO" id="GO:0046872">
    <property type="term" value="F:metal ion binding"/>
    <property type="evidence" value="ECO:0007669"/>
    <property type="project" value="UniProtKB-KW"/>
</dbReference>
<evidence type="ECO:0000313" key="7">
    <source>
        <dbReference type="Proteomes" id="UP000031575"/>
    </source>
</evidence>
<dbReference type="SUPFAM" id="SSF51316">
    <property type="entry name" value="Mss4-like"/>
    <property type="match status" value="2"/>
</dbReference>
<dbReference type="OrthoDB" id="5422068at2759"/>
<dbReference type="Proteomes" id="UP000031575">
    <property type="component" value="Unassembled WGS sequence"/>
</dbReference>
<dbReference type="HOGENOM" id="CLU_038839_1_0_1"/>
<keyword evidence="7" id="KW-1185">Reference proteome</keyword>
<feature type="domain" description="CENP-V/GFA" evidence="5">
    <location>
        <begin position="13"/>
        <end position="157"/>
    </location>
</feature>
<keyword evidence="2" id="KW-0479">Metal-binding</keyword>
<evidence type="ECO:0000256" key="4">
    <source>
        <dbReference type="ARBA" id="ARBA00023239"/>
    </source>
</evidence>
<dbReference type="Gene3D" id="3.90.1590.10">
    <property type="entry name" value="glutathione-dependent formaldehyde- activating enzyme (gfa)"/>
    <property type="match status" value="2"/>
</dbReference>
<comment type="caution">
    <text evidence="6">The sequence shown here is derived from an EMBL/GenBank/DDBJ whole genome shotgun (WGS) entry which is preliminary data.</text>
</comment>
<accession>A0A0C2F9P0</accession>
<dbReference type="PANTHER" id="PTHR33337:SF31">
    <property type="entry name" value="DUF636 DOMAIN PROTEIN (AFU_ORTHOLOGUE AFUA_2G12650)"/>
    <property type="match status" value="1"/>
</dbReference>
<dbReference type="PANTHER" id="PTHR33337">
    <property type="entry name" value="GFA DOMAIN-CONTAINING PROTEIN"/>
    <property type="match status" value="1"/>
</dbReference>
<evidence type="ECO:0000256" key="1">
    <source>
        <dbReference type="ARBA" id="ARBA00005495"/>
    </source>
</evidence>
<dbReference type="PROSITE" id="PS51891">
    <property type="entry name" value="CENP_V_GFA"/>
    <property type="match status" value="1"/>
</dbReference>
<dbReference type="GeneID" id="63678292"/>
<organism evidence="6 7">
    <name type="scientific">Sporothrix brasiliensis 5110</name>
    <dbReference type="NCBI Taxonomy" id="1398154"/>
    <lineage>
        <taxon>Eukaryota</taxon>
        <taxon>Fungi</taxon>
        <taxon>Dikarya</taxon>
        <taxon>Ascomycota</taxon>
        <taxon>Pezizomycotina</taxon>
        <taxon>Sordariomycetes</taxon>
        <taxon>Sordariomycetidae</taxon>
        <taxon>Ophiostomatales</taxon>
        <taxon>Ophiostomataceae</taxon>
        <taxon>Sporothrix</taxon>
    </lineage>
</organism>
<keyword evidence="4" id="KW-0456">Lyase</keyword>
<proteinExistence type="inferred from homology"/>
<dbReference type="AlphaFoldDB" id="A0A0C2F9P0"/>
<evidence type="ECO:0000256" key="3">
    <source>
        <dbReference type="ARBA" id="ARBA00022833"/>
    </source>
</evidence>
<keyword evidence="3" id="KW-0862">Zinc</keyword>
<dbReference type="InterPro" id="IPR006913">
    <property type="entry name" value="CENP-V/GFA"/>
</dbReference>
<comment type="similarity">
    <text evidence="1">Belongs to the Gfa family.</text>
</comment>
<dbReference type="GO" id="GO:0016846">
    <property type="term" value="F:carbon-sulfur lyase activity"/>
    <property type="evidence" value="ECO:0007669"/>
    <property type="project" value="InterPro"/>
</dbReference>
<gene>
    <name evidence="6" type="ORF">SPBR_05094</name>
</gene>
<dbReference type="VEuPathDB" id="FungiDB:SPBR_05094"/>
<evidence type="ECO:0000259" key="5">
    <source>
        <dbReference type="PROSITE" id="PS51891"/>
    </source>
</evidence>
<evidence type="ECO:0000256" key="2">
    <source>
        <dbReference type="ARBA" id="ARBA00022723"/>
    </source>
</evidence>
<protein>
    <recommendedName>
        <fullName evidence="5">CENP-V/GFA domain-containing protein</fullName>
    </recommendedName>
</protein>
<dbReference type="EMBL" id="AWTV01000010">
    <property type="protein sequence ID" value="KIH87808.1"/>
    <property type="molecule type" value="Genomic_DNA"/>
</dbReference>
<name>A0A0C2F9P0_9PEZI</name>
<dbReference type="Pfam" id="PF04828">
    <property type="entry name" value="GFA"/>
    <property type="match status" value="1"/>
</dbReference>